<comment type="caution">
    <text evidence="2">The sequence shown here is derived from an EMBL/GenBank/DDBJ whole genome shotgun (WGS) entry which is preliminary data.</text>
</comment>
<keyword evidence="1" id="KW-1133">Transmembrane helix</keyword>
<dbReference type="EMBL" id="BMLW01000017">
    <property type="protein sequence ID" value="GGP15977.1"/>
    <property type="molecule type" value="Genomic_DNA"/>
</dbReference>
<organism evidence="2 3">
    <name type="scientific">Oceanobacillus neutriphilus</name>
    <dbReference type="NCBI Taxonomy" id="531815"/>
    <lineage>
        <taxon>Bacteria</taxon>
        <taxon>Bacillati</taxon>
        <taxon>Bacillota</taxon>
        <taxon>Bacilli</taxon>
        <taxon>Bacillales</taxon>
        <taxon>Bacillaceae</taxon>
        <taxon>Oceanobacillus</taxon>
    </lineage>
</organism>
<evidence type="ECO:0008006" key="4">
    <source>
        <dbReference type="Google" id="ProtNLM"/>
    </source>
</evidence>
<accession>A0ABQ2P1I3</accession>
<keyword evidence="1" id="KW-0472">Membrane</keyword>
<evidence type="ECO:0000313" key="2">
    <source>
        <dbReference type="EMBL" id="GGP15977.1"/>
    </source>
</evidence>
<keyword evidence="1" id="KW-0812">Transmembrane</keyword>
<evidence type="ECO:0000313" key="3">
    <source>
        <dbReference type="Proteomes" id="UP000641206"/>
    </source>
</evidence>
<feature type="transmembrane region" description="Helical" evidence="1">
    <location>
        <begin position="6"/>
        <end position="24"/>
    </location>
</feature>
<proteinExistence type="predicted"/>
<sequence>MDNFAGIAEYFLEIIVTIQLLFYLERNADNKIHQKTSLTALERFFNLIIAYLTFSNKSNL</sequence>
<name>A0ABQ2P1I3_9BACI</name>
<dbReference type="Proteomes" id="UP000641206">
    <property type="component" value="Unassembled WGS sequence"/>
</dbReference>
<evidence type="ECO:0000256" key="1">
    <source>
        <dbReference type="SAM" id="Phobius"/>
    </source>
</evidence>
<keyword evidence="3" id="KW-1185">Reference proteome</keyword>
<protein>
    <recommendedName>
        <fullName evidence="4">Transposase</fullName>
    </recommendedName>
</protein>
<reference evidence="3" key="1">
    <citation type="journal article" date="2019" name="Int. J. Syst. Evol. Microbiol.">
        <title>The Global Catalogue of Microorganisms (GCM) 10K type strain sequencing project: providing services to taxonomists for standard genome sequencing and annotation.</title>
        <authorList>
            <consortium name="The Broad Institute Genomics Platform"/>
            <consortium name="The Broad Institute Genome Sequencing Center for Infectious Disease"/>
            <person name="Wu L."/>
            <person name="Ma J."/>
        </authorList>
    </citation>
    <scope>NUCLEOTIDE SEQUENCE [LARGE SCALE GENOMIC DNA]</scope>
    <source>
        <strain evidence="3">CGMCC 1.7693</strain>
    </source>
</reference>
<gene>
    <name evidence="2" type="ORF">GCM10011346_46050</name>
</gene>